<gene>
    <name evidence="9" type="ORF">DD235_12840</name>
</gene>
<feature type="transmembrane region" description="Helical" evidence="8">
    <location>
        <begin position="229"/>
        <end position="247"/>
    </location>
</feature>
<feature type="transmembrane region" description="Helical" evidence="8">
    <location>
        <begin position="103"/>
        <end position="123"/>
    </location>
</feature>
<keyword evidence="5 8" id="KW-0812">Transmembrane</keyword>
<accession>A0A2V1K026</accession>
<evidence type="ECO:0000313" key="10">
    <source>
        <dbReference type="Proteomes" id="UP000245212"/>
    </source>
</evidence>
<protein>
    <recommendedName>
        <fullName evidence="8">Probable membrane transporter protein</fullName>
    </recommendedName>
</protein>
<dbReference type="Proteomes" id="UP000245212">
    <property type="component" value="Unassembled WGS sequence"/>
</dbReference>
<evidence type="ECO:0000256" key="5">
    <source>
        <dbReference type="ARBA" id="ARBA00022692"/>
    </source>
</evidence>
<comment type="similarity">
    <text evidence="2 8">Belongs to the 4-toluene sulfonate uptake permease (TSUP) (TC 2.A.102) family.</text>
</comment>
<feature type="transmembrane region" description="Helical" evidence="8">
    <location>
        <begin position="135"/>
        <end position="158"/>
    </location>
</feature>
<feature type="transmembrane region" description="Helical" evidence="8">
    <location>
        <begin position="39"/>
        <end position="59"/>
    </location>
</feature>
<comment type="subcellular location">
    <subcellularLocation>
        <location evidence="1 8">Cell membrane</location>
        <topology evidence="1 8">Multi-pass membrane protein</topology>
    </subcellularLocation>
</comment>
<evidence type="ECO:0000256" key="2">
    <source>
        <dbReference type="ARBA" id="ARBA00009142"/>
    </source>
</evidence>
<dbReference type="Pfam" id="PF01925">
    <property type="entry name" value="TauE"/>
    <property type="match status" value="1"/>
</dbReference>
<evidence type="ECO:0000256" key="6">
    <source>
        <dbReference type="ARBA" id="ARBA00022989"/>
    </source>
</evidence>
<organism evidence="9 10">
    <name type="scientific">Corticimicrobacter populi</name>
    <dbReference type="NCBI Taxonomy" id="2175229"/>
    <lineage>
        <taxon>Bacteria</taxon>
        <taxon>Pseudomonadati</taxon>
        <taxon>Pseudomonadota</taxon>
        <taxon>Betaproteobacteria</taxon>
        <taxon>Burkholderiales</taxon>
        <taxon>Alcaligenaceae</taxon>
        <taxon>Corticimicrobacter</taxon>
    </lineage>
</organism>
<keyword evidence="7 8" id="KW-0472">Membrane</keyword>
<feature type="transmembrane region" description="Helical" evidence="8">
    <location>
        <begin position="79"/>
        <end position="96"/>
    </location>
</feature>
<feature type="transmembrane region" description="Helical" evidence="8">
    <location>
        <begin position="12"/>
        <end position="32"/>
    </location>
</feature>
<keyword evidence="4 8" id="KW-1003">Cell membrane</keyword>
<feature type="transmembrane region" description="Helical" evidence="8">
    <location>
        <begin position="198"/>
        <end position="217"/>
    </location>
</feature>
<sequence>MSISPDMLFMLTLAAAIFFMAGIVKGVVGLGLPTISMGLLALAMPPAQAAALLVLPSLVTNVWQLRPWSTVPPLLRRLMPMQIAVCAGTLAGAWLLGAPAGTWAALALGATLVIYAAWGLAGLQPSLPASAERWAGPLVGLVTGLITAATGVFVIPAVPYLQSLRLGRDGLIQAMGISFTVSTLALGLGLYLNGRYPLTTLGHSLLMLLPALVGMSAGQHLRSLLSPAVFRRCFMLSLILLGAYMVWSNLPAA</sequence>
<evidence type="ECO:0000256" key="3">
    <source>
        <dbReference type="ARBA" id="ARBA00022448"/>
    </source>
</evidence>
<keyword evidence="6 8" id="KW-1133">Transmembrane helix</keyword>
<keyword evidence="10" id="KW-1185">Reference proteome</keyword>
<dbReference type="EMBL" id="QETA01000005">
    <property type="protein sequence ID" value="PWF22251.1"/>
    <property type="molecule type" value="Genomic_DNA"/>
</dbReference>
<evidence type="ECO:0000256" key="8">
    <source>
        <dbReference type="RuleBase" id="RU363041"/>
    </source>
</evidence>
<evidence type="ECO:0000256" key="7">
    <source>
        <dbReference type="ARBA" id="ARBA00023136"/>
    </source>
</evidence>
<feature type="transmembrane region" description="Helical" evidence="8">
    <location>
        <begin position="170"/>
        <end position="192"/>
    </location>
</feature>
<dbReference type="PANTHER" id="PTHR30269:SF32">
    <property type="entry name" value="MEMBRANE TRANSPORTER PROTEIN-RELATED"/>
    <property type="match status" value="1"/>
</dbReference>
<reference evidence="10" key="1">
    <citation type="submission" date="2018-05" db="EMBL/GenBank/DDBJ databases">
        <authorList>
            <person name="Li Y."/>
        </authorList>
    </citation>
    <scope>NUCLEOTIDE SEQUENCE [LARGE SCALE GENOMIC DNA]</scope>
    <source>
        <strain evidence="10">3d-2-2</strain>
    </source>
</reference>
<keyword evidence="3" id="KW-0813">Transport</keyword>
<dbReference type="InterPro" id="IPR002781">
    <property type="entry name" value="TM_pro_TauE-like"/>
</dbReference>
<comment type="caution">
    <text evidence="9">The sequence shown here is derived from an EMBL/GenBank/DDBJ whole genome shotgun (WGS) entry which is preliminary data.</text>
</comment>
<dbReference type="PANTHER" id="PTHR30269">
    <property type="entry name" value="TRANSMEMBRANE PROTEIN YFCA"/>
    <property type="match status" value="1"/>
</dbReference>
<dbReference type="GO" id="GO:0005886">
    <property type="term" value="C:plasma membrane"/>
    <property type="evidence" value="ECO:0007669"/>
    <property type="project" value="UniProtKB-SubCell"/>
</dbReference>
<evidence type="ECO:0000313" key="9">
    <source>
        <dbReference type="EMBL" id="PWF22251.1"/>
    </source>
</evidence>
<evidence type="ECO:0000256" key="4">
    <source>
        <dbReference type="ARBA" id="ARBA00022475"/>
    </source>
</evidence>
<dbReference type="InterPro" id="IPR052017">
    <property type="entry name" value="TSUP"/>
</dbReference>
<dbReference type="AlphaFoldDB" id="A0A2V1K026"/>
<evidence type="ECO:0000256" key="1">
    <source>
        <dbReference type="ARBA" id="ARBA00004651"/>
    </source>
</evidence>
<name>A0A2V1K026_9BURK</name>
<proteinExistence type="inferred from homology"/>